<dbReference type="RefSeq" id="WP_027228011.1">
    <property type="nucleotide sequence ID" value="NZ_CP017601.1"/>
</dbReference>
<evidence type="ECO:0000313" key="1">
    <source>
        <dbReference type="EMBL" id="PPK33423.1"/>
    </source>
</evidence>
<dbReference type="OrthoDB" id="5654111at2"/>
<dbReference type="EMBL" id="PQWY01000002">
    <property type="protein sequence ID" value="PPK33423.1"/>
    <property type="molecule type" value="Genomic_DNA"/>
</dbReference>
<dbReference type="Proteomes" id="UP000239239">
    <property type="component" value="Unassembled WGS sequence"/>
</dbReference>
<sequence length="667" mass="76442">MQQSTYSQSTKSPTGKKVIICFNREEENEIQAFIRRFRVVHEEKGFDPDDLDIQVIYPCDIASDQYLTWSGTDPTEEQKEILSKLKPQDKIYIWGHGAPNYAYIPGAFYTELAEYLEKGINKENFGPGKGPLNITVEICNGARGGNQGKDSFAAKLHSLLGKKGIDSTVTGRLRNVFIDLQFLPLHGIKTIERANDGLVKAGIYESESMYQRMAERSKVTYKWDERDSNVQVRVDSYRESTLIGFIKLKQSILERMNDSDSGLLNNRDLHKILLTIEFNLMQNDKNLDISLLQKSTAQLGQYCLSFGISKNELKQFGFDYFLDSLGKKATENGFLKTETGIRKDQPLLEIEKKSFYESINAHPSFMELNRLVCILKEKNMSSATELAEIIGSSCDGYDLYSTFFLLTRNYNMVKNDGLMVVPDHIEKSMNLLNRMIHLAYESKLDNLQKQKEIQEIKSQMVFYKNAQYEFENMSILNNQDPEKEGVVYFEKISSGLFRYKVKMNDEIFTDEINLSNLTKNSEGKFIHMKDDFSLLNSLKQQILDITSQRGHTKKELTFWGKIQIIFKAIATGIENVLGERHEASKLEFLGNLFHYPYETVKAELSGQAEHANVLHKIISRCEQQITTACLIEKQSSMKGRLREIILPKHEESLENSNSQISHLTVSI</sequence>
<comment type="caution">
    <text evidence="1">The sequence shown here is derived from an EMBL/GenBank/DDBJ whole genome shotgun (WGS) entry which is preliminary data.</text>
</comment>
<organism evidence="1 2">
    <name type="scientific">Legionella pneumophila</name>
    <dbReference type="NCBI Taxonomy" id="446"/>
    <lineage>
        <taxon>Bacteria</taxon>
        <taxon>Pseudomonadati</taxon>
        <taxon>Pseudomonadota</taxon>
        <taxon>Gammaproteobacteria</taxon>
        <taxon>Legionellales</taxon>
        <taxon>Legionellaceae</taxon>
        <taxon>Legionella</taxon>
    </lineage>
</organism>
<protein>
    <submittedName>
        <fullName evidence="1">Uncharacterized protein</fullName>
    </submittedName>
</protein>
<name>A0A2S6F7K5_LEGPN</name>
<proteinExistence type="predicted"/>
<reference evidence="1 2" key="1">
    <citation type="submission" date="2018-02" db="EMBL/GenBank/DDBJ databases">
        <title>Draft genome sequences of four Legionella pneumophila clinical strains isolated in Ontario.</title>
        <authorList>
            <person name="Fortuna A."/>
            <person name="Ramnarine R."/>
            <person name="Li A."/>
            <person name="Frantz C."/>
            <person name="Mallo G."/>
        </authorList>
    </citation>
    <scope>NUCLEOTIDE SEQUENCE [LARGE SCALE GENOMIC DNA]</scope>
    <source>
        <strain evidence="1 2">LG61</strain>
    </source>
</reference>
<accession>A0A2S6F7K5</accession>
<evidence type="ECO:0000313" key="2">
    <source>
        <dbReference type="Proteomes" id="UP000239239"/>
    </source>
</evidence>
<dbReference type="AlphaFoldDB" id="A0A2S6F7K5"/>
<gene>
    <name evidence="1" type="ORF">C3928_01425</name>
</gene>